<dbReference type="Proteomes" id="UP000266313">
    <property type="component" value="Chromosome"/>
</dbReference>
<dbReference type="InterPro" id="IPR004358">
    <property type="entry name" value="Sig_transdc_His_kin-like_C"/>
</dbReference>
<sequence>MATVRSSDTVTEIKNFRELLESAPDAMLVIDPDGRIAFVNSQAEQLFGYQGRELLGRSADILIPEHFRDQPVEHGSFVSSAAAARAKDPGYDLHGLRRDGSEFPIEIGFGSVETENGILALASVRDITERKRFEDALKQKAADLEQANSAQASILAGISHELRTPLNAIIGFTGTLLMKLPGPLTAAQEKQLKIVQTSARHLLSLINDVLDITRIEVGKVEPNPEPFVCQDALREVAETLRPLAEQKNLEFELKLPPENIVVETDRRAFVQIVINLANNALKFTPEGKVIIELSPRQQDGKTMIDINVHDTGIGIKTEDQPRLFRAFSRLDAASTRHIEGTGLGLYLCQKLASFIGGSLAVKSEYGAGSTFTLTLSNR</sequence>
<dbReference type="GO" id="GO:0000155">
    <property type="term" value="F:phosphorelay sensor kinase activity"/>
    <property type="evidence" value="ECO:0007669"/>
    <property type="project" value="InterPro"/>
</dbReference>
<gene>
    <name evidence="10" type="ORF">sS8_0608</name>
</gene>
<dbReference type="PROSITE" id="PS50109">
    <property type="entry name" value="HIS_KIN"/>
    <property type="match status" value="1"/>
</dbReference>
<evidence type="ECO:0000313" key="10">
    <source>
        <dbReference type="EMBL" id="BBA32573.1"/>
    </source>
</evidence>
<evidence type="ECO:0000259" key="9">
    <source>
        <dbReference type="PROSITE" id="PS50113"/>
    </source>
</evidence>
<dbReference type="SMART" id="SM00091">
    <property type="entry name" value="PAS"/>
    <property type="match status" value="1"/>
</dbReference>
<dbReference type="SMART" id="SM00388">
    <property type="entry name" value="HisKA"/>
    <property type="match status" value="1"/>
</dbReference>
<evidence type="ECO:0000256" key="4">
    <source>
        <dbReference type="ARBA" id="ARBA00022679"/>
    </source>
</evidence>
<dbReference type="InterPro" id="IPR003661">
    <property type="entry name" value="HisK_dim/P_dom"/>
</dbReference>
<proteinExistence type="predicted"/>
<name>A0A250KLL8_9GAMM</name>
<dbReference type="SUPFAM" id="SSF55785">
    <property type="entry name" value="PYP-like sensor domain (PAS domain)"/>
    <property type="match status" value="1"/>
</dbReference>
<dbReference type="PROSITE" id="PS50113">
    <property type="entry name" value="PAC"/>
    <property type="match status" value="1"/>
</dbReference>
<dbReference type="PANTHER" id="PTHR43047">
    <property type="entry name" value="TWO-COMPONENT HISTIDINE PROTEIN KINASE"/>
    <property type="match status" value="1"/>
</dbReference>
<dbReference type="KEGG" id="mmai:sS8_0608"/>
<dbReference type="InterPro" id="IPR003594">
    <property type="entry name" value="HATPase_dom"/>
</dbReference>
<accession>A0A250KLL8</accession>
<keyword evidence="6" id="KW-0902">Two-component regulatory system</keyword>
<dbReference type="AlphaFoldDB" id="A0A250KLL8"/>
<dbReference type="CDD" id="cd00130">
    <property type="entry name" value="PAS"/>
    <property type="match status" value="1"/>
</dbReference>
<dbReference type="InterPro" id="IPR005467">
    <property type="entry name" value="His_kinase_dom"/>
</dbReference>
<dbReference type="InterPro" id="IPR036097">
    <property type="entry name" value="HisK_dim/P_sf"/>
</dbReference>
<dbReference type="CDD" id="cd00082">
    <property type="entry name" value="HisKA"/>
    <property type="match status" value="1"/>
</dbReference>
<evidence type="ECO:0000256" key="2">
    <source>
        <dbReference type="ARBA" id="ARBA00012438"/>
    </source>
</evidence>
<dbReference type="FunFam" id="3.30.565.10:FF:000010">
    <property type="entry name" value="Sensor histidine kinase RcsC"/>
    <property type="match status" value="1"/>
</dbReference>
<feature type="domain" description="Histidine kinase" evidence="7">
    <location>
        <begin position="157"/>
        <end position="378"/>
    </location>
</feature>
<comment type="catalytic activity">
    <reaction evidence="1">
        <text>ATP + protein L-histidine = ADP + protein N-phospho-L-histidine.</text>
        <dbReference type="EC" id="2.7.13.3"/>
    </reaction>
</comment>
<dbReference type="Gene3D" id="3.30.450.20">
    <property type="entry name" value="PAS domain"/>
    <property type="match status" value="1"/>
</dbReference>
<dbReference type="Pfam" id="PF00512">
    <property type="entry name" value="HisKA"/>
    <property type="match status" value="1"/>
</dbReference>
<dbReference type="InterPro" id="IPR035965">
    <property type="entry name" value="PAS-like_dom_sf"/>
</dbReference>
<evidence type="ECO:0000256" key="3">
    <source>
        <dbReference type="ARBA" id="ARBA00022553"/>
    </source>
</evidence>
<keyword evidence="4" id="KW-0808">Transferase</keyword>
<dbReference type="Gene3D" id="1.10.287.130">
    <property type="match status" value="1"/>
</dbReference>
<dbReference type="Pfam" id="PF13426">
    <property type="entry name" value="PAS_9"/>
    <property type="match status" value="1"/>
</dbReference>
<evidence type="ECO:0000256" key="1">
    <source>
        <dbReference type="ARBA" id="ARBA00000085"/>
    </source>
</evidence>
<evidence type="ECO:0000256" key="5">
    <source>
        <dbReference type="ARBA" id="ARBA00022777"/>
    </source>
</evidence>
<keyword evidence="3" id="KW-0597">Phosphoprotein</keyword>
<keyword evidence="5 10" id="KW-0418">Kinase</keyword>
<dbReference type="Pfam" id="PF02518">
    <property type="entry name" value="HATPase_c"/>
    <property type="match status" value="1"/>
</dbReference>
<evidence type="ECO:0000313" key="11">
    <source>
        <dbReference type="Proteomes" id="UP000266313"/>
    </source>
</evidence>
<organism evidence="10 11">
    <name type="scientific">Methylocaldum marinum</name>
    <dbReference type="NCBI Taxonomy" id="1432792"/>
    <lineage>
        <taxon>Bacteria</taxon>
        <taxon>Pseudomonadati</taxon>
        <taxon>Pseudomonadota</taxon>
        <taxon>Gammaproteobacteria</taxon>
        <taxon>Methylococcales</taxon>
        <taxon>Methylococcaceae</taxon>
        <taxon>Methylocaldum</taxon>
    </lineage>
</organism>
<dbReference type="EMBL" id="AP017928">
    <property type="protein sequence ID" value="BBA32573.1"/>
    <property type="molecule type" value="Genomic_DNA"/>
</dbReference>
<dbReference type="InterPro" id="IPR036890">
    <property type="entry name" value="HATPase_C_sf"/>
</dbReference>
<reference evidence="10 11" key="1">
    <citation type="submission" date="2016-12" db="EMBL/GenBank/DDBJ databases">
        <title>Genome sequencing of Methylocaldum marinum.</title>
        <authorList>
            <person name="Takeuchi M."/>
            <person name="Kamagata Y."/>
            <person name="Hiraoka S."/>
            <person name="Oshima K."/>
            <person name="Hattori M."/>
            <person name="Iwasaki W."/>
        </authorList>
    </citation>
    <scope>NUCLEOTIDE SEQUENCE [LARGE SCALE GENOMIC DNA]</scope>
    <source>
        <strain evidence="10 11">S8</strain>
    </source>
</reference>
<dbReference type="CDD" id="cd16922">
    <property type="entry name" value="HATPase_EvgS-ArcB-TorS-like"/>
    <property type="match status" value="1"/>
</dbReference>
<dbReference type="Gene3D" id="3.30.565.10">
    <property type="entry name" value="Histidine kinase-like ATPase, C-terminal domain"/>
    <property type="match status" value="1"/>
</dbReference>
<dbReference type="NCBIfam" id="TIGR00229">
    <property type="entry name" value="sensory_box"/>
    <property type="match status" value="1"/>
</dbReference>
<feature type="domain" description="PAS" evidence="8">
    <location>
        <begin position="12"/>
        <end position="65"/>
    </location>
</feature>
<dbReference type="InterPro" id="IPR000014">
    <property type="entry name" value="PAS"/>
</dbReference>
<dbReference type="GO" id="GO:0005886">
    <property type="term" value="C:plasma membrane"/>
    <property type="evidence" value="ECO:0007669"/>
    <property type="project" value="TreeGrafter"/>
</dbReference>
<dbReference type="PRINTS" id="PR00344">
    <property type="entry name" value="BCTRLSENSOR"/>
</dbReference>
<evidence type="ECO:0000259" key="7">
    <source>
        <dbReference type="PROSITE" id="PS50109"/>
    </source>
</evidence>
<dbReference type="InterPro" id="IPR000700">
    <property type="entry name" value="PAS-assoc_C"/>
</dbReference>
<protein>
    <recommendedName>
        <fullName evidence="2">histidine kinase</fullName>
        <ecNumber evidence="2">2.7.13.3</ecNumber>
    </recommendedName>
</protein>
<dbReference type="PANTHER" id="PTHR43047:SF72">
    <property type="entry name" value="OSMOSENSING HISTIDINE PROTEIN KINASE SLN1"/>
    <property type="match status" value="1"/>
</dbReference>
<feature type="domain" description="PAC" evidence="9">
    <location>
        <begin position="89"/>
        <end position="139"/>
    </location>
</feature>
<evidence type="ECO:0000256" key="6">
    <source>
        <dbReference type="ARBA" id="ARBA00023012"/>
    </source>
</evidence>
<dbReference type="GO" id="GO:0009927">
    <property type="term" value="F:histidine phosphotransfer kinase activity"/>
    <property type="evidence" value="ECO:0007669"/>
    <property type="project" value="TreeGrafter"/>
</dbReference>
<evidence type="ECO:0000259" key="8">
    <source>
        <dbReference type="PROSITE" id="PS50112"/>
    </source>
</evidence>
<dbReference type="EC" id="2.7.13.3" evidence="2"/>
<dbReference type="PROSITE" id="PS50112">
    <property type="entry name" value="PAS"/>
    <property type="match status" value="1"/>
</dbReference>
<dbReference type="SUPFAM" id="SSF55874">
    <property type="entry name" value="ATPase domain of HSP90 chaperone/DNA topoisomerase II/histidine kinase"/>
    <property type="match status" value="1"/>
</dbReference>
<keyword evidence="11" id="KW-1185">Reference proteome</keyword>
<dbReference type="SUPFAM" id="SSF47384">
    <property type="entry name" value="Homodimeric domain of signal transducing histidine kinase"/>
    <property type="match status" value="1"/>
</dbReference>
<dbReference type="SMART" id="SM00387">
    <property type="entry name" value="HATPase_c"/>
    <property type="match status" value="1"/>
</dbReference>